<dbReference type="Proteomes" id="UP001497644">
    <property type="component" value="Chromosome 11"/>
</dbReference>
<dbReference type="GO" id="GO:0030425">
    <property type="term" value="C:dendrite"/>
    <property type="evidence" value="ECO:0007669"/>
    <property type="project" value="TreeGrafter"/>
</dbReference>
<evidence type="ECO:0000256" key="4">
    <source>
        <dbReference type="ARBA" id="ARBA00022989"/>
    </source>
</evidence>
<evidence type="ECO:0000256" key="2">
    <source>
        <dbReference type="ARBA" id="ARBA00022475"/>
    </source>
</evidence>
<dbReference type="GO" id="GO:0007165">
    <property type="term" value="P:signal transduction"/>
    <property type="evidence" value="ECO:0007669"/>
    <property type="project" value="UniProtKB-KW"/>
</dbReference>
<evidence type="ECO:0000256" key="6">
    <source>
        <dbReference type="ARBA" id="ARBA00023170"/>
    </source>
</evidence>
<evidence type="ECO:0000313" key="9">
    <source>
        <dbReference type="EMBL" id="CAL1676298.1"/>
    </source>
</evidence>
<comment type="function">
    <text evidence="8">Gustatory receptor which mediates acceptance or avoidance behavior, depending on its substrates.</text>
</comment>
<keyword evidence="5 8" id="KW-0472">Membrane</keyword>
<feature type="transmembrane region" description="Helical" evidence="8">
    <location>
        <begin position="79"/>
        <end position="98"/>
    </location>
</feature>
<dbReference type="GO" id="GO:0008049">
    <property type="term" value="P:male courtship behavior"/>
    <property type="evidence" value="ECO:0007669"/>
    <property type="project" value="TreeGrafter"/>
</dbReference>
<evidence type="ECO:0000256" key="5">
    <source>
        <dbReference type="ARBA" id="ARBA00023136"/>
    </source>
</evidence>
<sequence length="474" mass="55359">MKLFARPKCLTEAVASVITLNRLMGLRVFEYPRGQPRPILSLIYLLFLYCLYYSGSWYLEEEYYSSIKLLKLEYFLYKILDYIVIYLIFVKLLLGWWYTKKFEACYRKIFEIDETLRQLGSAVNYDKIYFITIGVMFFWFTFTFFTCIVVFIIMRAHSDVYRTIGAIILYTYSLAVSSIIIFEFYIFAKCLQMRFEMINQLLHESSTALSAKEIKLGFFEVQDYVKIMDIEQQKSLLPMKILSQCCRKMQSGKNISVSEKQNSVKSQIQSHFPSHFQKQFQGELRNRFQRHNSVMTECQKRKYLLQIIKQVHLELCKVSKTVCIIFGVQTASEIGVIIMLLTGTVYNLYIRYIAKQHKFTNSLMQETTVTILLSILQFLKITFLSRVCKHAADMGNKTIEIIYSIYGCNAASGVQEEIQQFGIQILLSPVRFSAYGISLDNRVLTMMLKFVTTYLVIMIQVSNSLESNKAISNV</sequence>
<evidence type="ECO:0000256" key="7">
    <source>
        <dbReference type="ARBA" id="ARBA00023224"/>
    </source>
</evidence>
<dbReference type="InterPro" id="IPR013604">
    <property type="entry name" value="7TM_chemorcpt"/>
</dbReference>
<feature type="transmembrane region" description="Helical" evidence="8">
    <location>
        <begin position="322"/>
        <end position="349"/>
    </location>
</feature>
<keyword evidence="4 8" id="KW-1133">Transmembrane helix</keyword>
<dbReference type="PANTHER" id="PTHR21143">
    <property type="entry name" value="INVERTEBRATE GUSTATORY RECEPTOR"/>
    <property type="match status" value="1"/>
</dbReference>
<evidence type="ECO:0000256" key="8">
    <source>
        <dbReference type="RuleBase" id="RU363108"/>
    </source>
</evidence>
<dbReference type="GO" id="GO:0050909">
    <property type="term" value="P:sensory perception of taste"/>
    <property type="evidence" value="ECO:0007669"/>
    <property type="project" value="InterPro"/>
</dbReference>
<comment type="subcellular location">
    <subcellularLocation>
        <location evidence="1 8">Cell membrane</location>
        <topology evidence="1 8">Multi-pass membrane protein</topology>
    </subcellularLocation>
</comment>
<protein>
    <recommendedName>
        <fullName evidence="8">Gustatory receptor</fullName>
    </recommendedName>
</protein>
<proteinExistence type="inferred from homology"/>
<dbReference type="AlphaFoldDB" id="A0AAV2N9Z7"/>
<organism evidence="9 10">
    <name type="scientific">Lasius platythorax</name>
    <dbReference type="NCBI Taxonomy" id="488582"/>
    <lineage>
        <taxon>Eukaryota</taxon>
        <taxon>Metazoa</taxon>
        <taxon>Ecdysozoa</taxon>
        <taxon>Arthropoda</taxon>
        <taxon>Hexapoda</taxon>
        <taxon>Insecta</taxon>
        <taxon>Pterygota</taxon>
        <taxon>Neoptera</taxon>
        <taxon>Endopterygota</taxon>
        <taxon>Hymenoptera</taxon>
        <taxon>Apocrita</taxon>
        <taxon>Aculeata</taxon>
        <taxon>Formicoidea</taxon>
        <taxon>Formicidae</taxon>
        <taxon>Formicinae</taxon>
        <taxon>Lasius</taxon>
        <taxon>Lasius</taxon>
    </lineage>
</organism>
<keyword evidence="10" id="KW-1185">Reference proteome</keyword>
<dbReference type="PANTHER" id="PTHR21143:SF133">
    <property type="entry name" value="GUSTATORY AND PHEROMONE RECEPTOR 32A-RELATED"/>
    <property type="match status" value="1"/>
</dbReference>
<keyword evidence="2 8" id="KW-1003">Cell membrane</keyword>
<evidence type="ECO:0000256" key="3">
    <source>
        <dbReference type="ARBA" id="ARBA00022692"/>
    </source>
</evidence>
<reference evidence="9" key="1">
    <citation type="submission" date="2024-04" db="EMBL/GenBank/DDBJ databases">
        <authorList>
            <consortium name="Molecular Ecology Group"/>
        </authorList>
    </citation>
    <scope>NUCLEOTIDE SEQUENCE</scope>
</reference>
<feature type="transmembrane region" description="Helical" evidence="8">
    <location>
        <begin position="128"/>
        <end position="154"/>
    </location>
</feature>
<comment type="caution">
    <text evidence="8">Lacks conserved residue(s) required for the propagation of feature annotation.</text>
</comment>
<dbReference type="Pfam" id="PF08395">
    <property type="entry name" value="7tm_7"/>
    <property type="match status" value="2"/>
</dbReference>
<feature type="transmembrane region" description="Helical" evidence="8">
    <location>
        <begin position="166"/>
        <end position="188"/>
    </location>
</feature>
<keyword evidence="6 8" id="KW-0675">Receptor</keyword>
<evidence type="ECO:0000313" key="10">
    <source>
        <dbReference type="Proteomes" id="UP001497644"/>
    </source>
</evidence>
<name>A0AAV2N9Z7_9HYME</name>
<dbReference type="GO" id="GO:0007635">
    <property type="term" value="P:chemosensory behavior"/>
    <property type="evidence" value="ECO:0007669"/>
    <property type="project" value="TreeGrafter"/>
</dbReference>
<feature type="transmembrane region" description="Helical" evidence="8">
    <location>
        <begin position="369"/>
        <end position="388"/>
    </location>
</feature>
<dbReference type="EMBL" id="OZ034834">
    <property type="protein sequence ID" value="CAL1676298.1"/>
    <property type="molecule type" value="Genomic_DNA"/>
</dbReference>
<keyword evidence="7 8" id="KW-0807">Transducer</keyword>
<comment type="similarity">
    <text evidence="8">Belongs to the insect chemoreceptor superfamily. Gustatory receptor (GR) family.</text>
</comment>
<dbReference type="GO" id="GO:0030424">
    <property type="term" value="C:axon"/>
    <property type="evidence" value="ECO:0007669"/>
    <property type="project" value="TreeGrafter"/>
</dbReference>
<dbReference type="GO" id="GO:0043025">
    <property type="term" value="C:neuronal cell body"/>
    <property type="evidence" value="ECO:0007669"/>
    <property type="project" value="TreeGrafter"/>
</dbReference>
<keyword evidence="3 8" id="KW-0812">Transmembrane</keyword>
<dbReference type="GO" id="GO:0005886">
    <property type="term" value="C:plasma membrane"/>
    <property type="evidence" value="ECO:0007669"/>
    <property type="project" value="UniProtKB-SubCell"/>
</dbReference>
<evidence type="ECO:0000256" key="1">
    <source>
        <dbReference type="ARBA" id="ARBA00004651"/>
    </source>
</evidence>
<accession>A0AAV2N9Z7</accession>
<gene>
    <name evidence="9" type="ORF">LPLAT_LOCUS2517</name>
</gene>
<feature type="transmembrane region" description="Helical" evidence="8">
    <location>
        <begin position="39"/>
        <end position="59"/>
    </location>
</feature>